<dbReference type="PANTHER" id="PTHR24198:SF165">
    <property type="entry name" value="ANKYRIN REPEAT-CONTAINING PROTEIN-RELATED"/>
    <property type="match status" value="1"/>
</dbReference>
<gene>
    <name evidence="5" type="ORF">SLS62_005402</name>
</gene>
<feature type="repeat" description="ANK" evidence="3">
    <location>
        <begin position="309"/>
        <end position="341"/>
    </location>
</feature>
<dbReference type="Pfam" id="PF00023">
    <property type="entry name" value="Ank"/>
    <property type="match status" value="1"/>
</dbReference>
<dbReference type="SUPFAM" id="SSF48403">
    <property type="entry name" value="Ankyrin repeat"/>
    <property type="match status" value="1"/>
</dbReference>
<dbReference type="Pfam" id="PF12796">
    <property type="entry name" value="Ank_2"/>
    <property type="match status" value="1"/>
</dbReference>
<dbReference type="PROSITE" id="PS50088">
    <property type="entry name" value="ANK_REPEAT"/>
    <property type="match status" value="2"/>
</dbReference>
<keyword evidence="1" id="KW-0677">Repeat</keyword>
<dbReference type="SMART" id="SM00248">
    <property type="entry name" value="ANK"/>
    <property type="match status" value="6"/>
</dbReference>
<evidence type="ECO:0000256" key="4">
    <source>
        <dbReference type="SAM" id="MobiDB-lite"/>
    </source>
</evidence>
<dbReference type="EMBL" id="JAKJXP020000036">
    <property type="protein sequence ID" value="KAK7752633.1"/>
    <property type="molecule type" value="Genomic_DNA"/>
</dbReference>
<comment type="caution">
    <text evidence="5">The sequence shown here is derived from an EMBL/GenBank/DDBJ whole genome shotgun (WGS) entry which is preliminary data.</text>
</comment>
<sequence>MAALPPDVWYKTANEWLDNPKDVFELARTCRMLWATLEKQVYTAEVRFFRSQDAAGQLRHVFFEESLHHAQAHGWSITPGRGGFPGQVRWAIGAQLEEHRQQVAVKLGQKRQYPSLYADAIEYFERQIADFPDPIPTRVPPASVLQWAAAEGVISTAKKVIGVAKVVWPAYVRLRHPHLLHQPIHLAVSNGHLEMVQFLVNHADASPMVTSGYVCLAPKTLHDAIKYVAPAIRLENSPGYEFNNVEKPFAIDALGLSILRGYEDMAAWLLARYDAARYTHSCEPSVDGTNGLCPSQEAPEAHRVDLKLPAICPLHLAALVGMDSIVQGLLEKGIRVDLPCQQSRSSTALMWACARQGNERIVDRLLSHGADLLTCDAARRTALMWALEHKLPDIAYRFVEAGVPVDQWAFSCGYVCAFSLSARDDRLLECTKLILQMYPDLRHVFLTRCFQQALRHNGTGANNETLRFFIDNNIGQGPVNVKDGAENIENWNITIEGTQSTLPVHVAAGHATVEITRLLLERYPESINERDGSGDSPLLLAAKAKKPNYERMALLLSYGADSETCLENIEESEYESEDESNTISPDASREARTMKKNRYWNHRRRQKRGMSSKEKLRQRISKAISGNFKDEDEDDPLWLPQFLPV</sequence>
<evidence type="ECO:0000256" key="3">
    <source>
        <dbReference type="PROSITE-ProRule" id="PRU00023"/>
    </source>
</evidence>
<protein>
    <submittedName>
        <fullName evidence="5">Uncharacterized protein</fullName>
    </submittedName>
</protein>
<dbReference type="Gene3D" id="1.25.40.20">
    <property type="entry name" value="Ankyrin repeat-containing domain"/>
    <property type="match status" value="2"/>
</dbReference>
<feature type="compositionally biased region" description="Acidic residues" evidence="4">
    <location>
        <begin position="570"/>
        <end position="580"/>
    </location>
</feature>
<name>A0AAN9V346_9PEZI</name>
<evidence type="ECO:0000313" key="5">
    <source>
        <dbReference type="EMBL" id="KAK7752633.1"/>
    </source>
</evidence>
<dbReference type="InterPro" id="IPR002110">
    <property type="entry name" value="Ankyrin_rpt"/>
</dbReference>
<evidence type="ECO:0000256" key="1">
    <source>
        <dbReference type="ARBA" id="ARBA00022737"/>
    </source>
</evidence>
<accession>A0AAN9V346</accession>
<keyword evidence="6" id="KW-1185">Reference proteome</keyword>
<feature type="region of interest" description="Disordered" evidence="4">
    <location>
        <begin position="570"/>
        <end position="635"/>
    </location>
</feature>
<keyword evidence="2 3" id="KW-0040">ANK repeat</keyword>
<feature type="compositionally biased region" description="Basic residues" evidence="4">
    <location>
        <begin position="594"/>
        <end position="610"/>
    </location>
</feature>
<dbReference type="Proteomes" id="UP001320420">
    <property type="component" value="Unassembled WGS sequence"/>
</dbReference>
<reference evidence="5 6" key="1">
    <citation type="submission" date="2024-02" db="EMBL/GenBank/DDBJ databases">
        <title>De novo assembly and annotation of 12 fungi associated with fruit tree decline syndrome in Ontario, Canada.</title>
        <authorList>
            <person name="Sulman M."/>
            <person name="Ellouze W."/>
            <person name="Ilyukhin E."/>
        </authorList>
    </citation>
    <scope>NUCLEOTIDE SEQUENCE [LARGE SCALE GENOMIC DNA]</scope>
    <source>
        <strain evidence="5 6">M11/M66-122</strain>
    </source>
</reference>
<organism evidence="5 6">
    <name type="scientific">Diatrype stigma</name>
    <dbReference type="NCBI Taxonomy" id="117547"/>
    <lineage>
        <taxon>Eukaryota</taxon>
        <taxon>Fungi</taxon>
        <taxon>Dikarya</taxon>
        <taxon>Ascomycota</taxon>
        <taxon>Pezizomycotina</taxon>
        <taxon>Sordariomycetes</taxon>
        <taxon>Xylariomycetidae</taxon>
        <taxon>Xylariales</taxon>
        <taxon>Diatrypaceae</taxon>
        <taxon>Diatrype</taxon>
    </lineage>
</organism>
<proteinExistence type="predicted"/>
<feature type="repeat" description="ANK" evidence="3">
    <location>
        <begin position="344"/>
        <end position="377"/>
    </location>
</feature>
<dbReference type="PANTHER" id="PTHR24198">
    <property type="entry name" value="ANKYRIN REPEAT AND PROTEIN KINASE DOMAIN-CONTAINING PROTEIN"/>
    <property type="match status" value="1"/>
</dbReference>
<dbReference type="InterPro" id="IPR036770">
    <property type="entry name" value="Ankyrin_rpt-contain_sf"/>
</dbReference>
<evidence type="ECO:0000313" key="6">
    <source>
        <dbReference type="Proteomes" id="UP001320420"/>
    </source>
</evidence>
<dbReference type="AlphaFoldDB" id="A0AAN9V346"/>
<evidence type="ECO:0000256" key="2">
    <source>
        <dbReference type="ARBA" id="ARBA00023043"/>
    </source>
</evidence>